<dbReference type="InterPro" id="IPR011330">
    <property type="entry name" value="Glyco_hydro/deAcase_b/a-brl"/>
</dbReference>
<evidence type="ECO:0000256" key="5">
    <source>
        <dbReference type="ARBA" id="ARBA00022801"/>
    </source>
</evidence>
<evidence type="ECO:0000313" key="8">
    <source>
        <dbReference type="EMBL" id="QKS52452.1"/>
    </source>
</evidence>
<dbReference type="CDD" id="cd10917">
    <property type="entry name" value="CE4_NodB_like_6s_7s"/>
    <property type="match status" value="1"/>
</dbReference>
<dbReference type="PANTHER" id="PTHR10587:SF133">
    <property type="entry name" value="CHITIN DEACETYLASE 1-RELATED"/>
    <property type="match status" value="1"/>
</dbReference>
<evidence type="ECO:0000313" key="9">
    <source>
        <dbReference type="Proteomes" id="UP000509702"/>
    </source>
</evidence>
<dbReference type="SUPFAM" id="SSF88713">
    <property type="entry name" value="Glycoside hydrolase/deacetylase"/>
    <property type="match status" value="1"/>
</dbReference>
<dbReference type="GO" id="GO:0016810">
    <property type="term" value="F:hydrolase activity, acting on carbon-nitrogen (but not peptide) bonds"/>
    <property type="evidence" value="ECO:0007669"/>
    <property type="project" value="InterPro"/>
</dbReference>
<feature type="domain" description="NodB homology" evidence="7">
    <location>
        <begin position="339"/>
        <end position="515"/>
    </location>
</feature>
<dbReference type="PROSITE" id="PS51677">
    <property type="entry name" value="NODB"/>
    <property type="match status" value="1"/>
</dbReference>
<keyword evidence="4" id="KW-0479">Metal-binding</keyword>
<sequence length="549" mass="58148">MLRISWPNAASHSSSHRMADSLRGRGLALVLPACGQGSRGLLKAALLACAIALPALSSHAAESPAKRQHAAKVEQKAPAPAAAPVAAAAPAAADGPVLQLGIFSRDGDAWWSWKNLQRREHDLTAGMTASVMLLDGKSEAGGVALYAQVAKGTDARALCRRIVGAGFGCLVVDRPAPAATPAPVTLAPVTLAKTTPEKAAPEKSATAPVPDVAPVQAATPAEPAFVPSPATKPPAVTVAVAPPLPDGKPPQPAVEREPVTATTTSVLAPIGSAVAAPLPPPSVAAALPPADGLVIYNEEDARTMADIEQHSRRKGRLRSVMPDSRYDVMPATLKRENWNLCALTFDDGPHRTVTRQVLDILNREGVRATYFPVGRIAERQGDLIRDFVAGGHEIGNHSLTHSDLRKMDAAGARYEIAETNRILREFGANPVLFRPPYGRYSDDLLTIAREEHMGSVLWSVDTRDWQVRNADKIVSQIKLGGLPGNVFLMHSTYASTAQALPRVIAELRAKGCEFVTLSEWLERARVLALPKIVNAGIPSPVAGTPTDRQ</sequence>
<protein>
    <recommendedName>
        <fullName evidence="3">Chitooligosaccharide deacetylase</fullName>
    </recommendedName>
    <alternativeName>
        <fullName evidence="6">Nodulation protein B</fullName>
    </alternativeName>
</protein>
<dbReference type="PANTHER" id="PTHR10587">
    <property type="entry name" value="GLYCOSYL TRANSFERASE-RELATED"/>
    <property type="match status" value="1"/>
</dbReference>
<gene>
    <name evidence="8" type="ORF">HUE56_18920</name>
</gene>
<keyword evidence="5" id="KW-0378">Hydrolase</keyword>
<dbReference type="KEGG" id="aoz:HUE56_18920"/>
<evidence type="ECO:0000256" key="6">
    <source>
        <dbReference type="ARBA" id="ARBA00032976"/>
    </source>
</evidence>
<dbReference type="Pfam" id="PF01522">
    <property type="entry name" value="Polysacc_deac_1"/>
    <property type="match status" value="1"/>
</dbReference>
<dbReference type="GO" id="GO:0016020">
    <property type="term" value="C:membrane"/>
    <property type="evidence" value="ECO:0007669"/>
    <property type="project" value="TreeGrafter"/>
</dbReference>
<evidence type="ECO:0000256" key="1">
    <source>
        <dbReference type="ARBA" id="ARBA00003236"/>
    </source>
</evidence>
<dbReference type="OrthoDB" id="5291101at2"/>
<reference evidence="8 9" key="1">
    <citation type="submission" date="2020-06" db="EMBL/GenBank/DDBJ databases">
        <title>Complete genome of Azosprillum oryzae KACC14407.</title>
        <authorList>
            <person name="Kim M."/>
            <person name="Park Y.-J."/>
            <person name="Shin J.-H."/>
        </authorList>
    </citation>
    <scope>NUCLEOTIDE SEQUENCE [LARGE SCALE GENOMIC DNA]</scope>
    <source>
        <strain evidence="8 9">KACC 14407</strain>
    </source>
</reference>
<dbReference type="GO" id="GO:0046872">
    <property type="term" value="F:metal ion binding"/>
    <property type="evidence" value="ECO:0007669"/>
    <property type="project" value="UniProtKB-KW"/>
</dbReference>
<comment type="similarity">
    <text evidence="2">Belongs to the polysaccharide deacetylase family.</text>
</comment>
<evidence type="ECO:0000256" key="2">
    <source>
        <dbReference type="ARBA" id="ARBA00010973"/>
    </source>
</evidence>
<dbReference type="InterPro" id="IPR050248">
    <property type="entry name" value="Polysacc_deacetylase_ArnD"/>
</dbReference>
<dbReference type="EMBL" id="CP054619">
    <property type="protein sequence ID" value="QKS52452.1"/>
    <property type="molecule type" value="Genomic_DNA"/>
</dbReference>
<evidence type="ECO:0000256" key="3">
    <source>
        <dbReference type="ARBA" id="ARBA00020071"/>
    </source>
</evidence>
<dbReference type="AlphaFoldDB" id="A0A6N1AX64"/>
<organism evidence="8 9">
    <name type="scientific">Azospirillum oryzae</name>
    <dbReference type="NCBI Taxonomy" id="286727"/>
    <lineage>
        <taxon>Bacteria</taxon>
        <taxon>Pseudomonadati</taxon>
        <taxon>Pseudomonadota</taxon>
        <taxon>Alphaproteobacteria</taxon>
        <taxon>Rhodospirillales</taxon>
        <taxon>Azospirillaceae</taxon>
        <taxon>Azospirillum</taxon>
    </lineage>
</organism>
<keyword evidence="9" id="KW-1185">Reference proteome</keyword>
<dbReference type="Gene3D" id="3.20.20.370">
    <property type="entry name" value="Glycoside hydrolase/deacetylase"/>
    <property type="match status" value="1"/>
</dbReference>
<comment type="function">
    <text evidence="1">Is involved in generating a small heat-stable compound (Nod), an acylated oligomer of N-acetylglucosamine, that stimulates mitosis in various plant protoplasts.</text>
</comment>
<name>A0A6N1AX64_9PROT</name>
<evidence type="ECO:0000256" key="4">
    <source>
        <dbReference type="ARBA" id="ARBA00022723"/>
    </source>
</evidence>
<dbReference type="InterPro" id="IPR002509">
    <property type="entry name" value="NODB_dom"/>
</dbReference>
<proteinExistence type="inferred from homology"/>
<dbReference type="GO" id="GO:0005975">
    <property type="term" value="P:carbohydrate metabolic process"/>
    <property type="evidence" value="ECO:0007669"/>
    <property type="project" value="InterPro"/>
</dbReference>
<evidence type="ECO:0000259" key="7">
    <source>
        <dbReference type="PROSITE" id="PS51677"/>
    </source>
</evidence>
<dbReference type="Proteomes" id="UP000509702">
    <property type="component" value="Chromosome"/>
</dbReference>
<accession>A0A6N1AX64</accession>